<name>A0A4V2W4T1_9GAMM</name>
<gene>
    <name evidence="1" type="ORF">EC912_10194</name>
</gene>
<dbReference type="SUPFAM" id="SSF53335">
    <property type="entry name" value="S-adenosyl-L-methionine-dependent methyltransferases"/>
    <property type="match status" value="1"/>
</dbReference>
<dbReference type="RefSeq" id="WP_132141183.1">
    <property type="nucleotide sequence ID" value="NZ_SMCS01000001.1"/>
</dbReference>
<protein>
    <submittedName>
        <fullName evidence="1">Methyltransferase family protein</fullName>
    </submittedName>
</protein>
<sequence length="203" mass="22933">MAKTYDQAYFDKWYRHPDHSVRSPAELRRKVSMVLGQAEFYLGRSVRNVLDIGCGEAPWRSVLRALRPGIDYRGLDASEYVVSRYGRSRHIGLASFGQLAELRFDTRFDLIVCTDVLHYLKPAEIRAGLTGVGEMLEGLAFLEAYTRDDDVGGDRDGFISRAPDWYLREFSAAGLLPCGSQCYLGPRLERHVAALERARLPVS</sequence>
<keyword evidence="1" id="KW-0489">Methyltransferase</keyword>
<keyword evidence="2" id="KW-1185">Reference proteome</keyword>
<dbReference type="AlphaFoldDB" id="A0A4V2W4T1"/>
<organism evidence="1 2">
    <name type="scientific">Luteibacter rhizovicinus</name>
    <dbReference type="NCBI Taxonomy" id="242606"/>
    <lineage>
        <taxon>Bacteria</taxon>
        <taxon>Pseudomonadati</taxon>
        <taxon>Pseudomonadota</taxon>
        <taxon>Gammaproteobacteria</taxon>
        <taxon>Lysobacterales</taxon>
        <taxon>Rhodanobacteraceae</taxon>
        <taxon>Luteibacter</taxon>
    </lineage>
</organism>
<dbReference type="EMBL" id="SMCS01000001">
    <property type="protein sequence ID" value="TCV97099.1"/>
    <property type="molecule type" value="Genomic_DNA"/>
</dbReference>
<dbReference type="GO" id="GO:0008168">
    <property type="term" value="F:methyltransferase activity"/>
    <property type="evidence" value="ECO:0007669"/>
    <property type="project" value="UniProtKB-KW"/>
</dbReference>
<evidence type="ECO:0000313" key="1">
    <source>
        <dbReference type="EMBL" id="TCV97099.1"/>
    </source>
</evidence>
<accession>A0A4V2W4T1</accession>
<dbReference type="InterPro" id="IPR029063">
    <property type="entry name" value="SAM-dependent_MTases_sf"/>
</dbReference>
<keyword evidence="1" id="KW-0808">Transferase</keyword>
<dbReference type="GO" id="GO:0032259">
    <property type="term" value="P:methylation"/>
    <property type="evidence" value="ECO:0007669"/>
    <property type="project" value="UniProtKB-KW"/>
</dbReference>
<dbReference type="Pfam" id="PF13489">
    <property type="entry name" value="Methyltransf_23"/>
    <property type="match status" value="1"/>
</dbReference>
<proteinExistence type="predicted"/>
<evidence type="ECO:0000313" key="2">
    <source>
        <dbReference type="Proteomes" id="UP000295645"/>
    </source>
</evidence>
<dbReference type="Gene3D" id="3.40.50.150">
    <property type="entry name" value="Vaccinia Virus protein VP39"/>
    <property type="match status" value="1"/>
</dbReference>
<reference evidence="1 2" key="1">
    <citation type="submission" date="2019-03" db="EMBL/GenBank/DDBJ databases">
        <title>Above-ground endophytic microbial communities from plants in different locations in the United States.</title>
        <authorList>
            <person name="Frank C."/>
        </authorList>
    </citation>
    <scope>NUCLEOTIDE SEQUENCE [LARGE SCALE GENOMIC DNA]</scope>
    <source>
        <strain evidence="1 2">LP_13_YM</strain>
    </source>
</reference>
<comment type="caution">
    <text evidence="1">The sequence shown here is derived from an EMBL/GenBank/DDBJ whole genome shotgun (WGS) entry which is preliminary data.</text>
</comment>
<dbReference type="OrthoDB" id="9801609at2"/>
<dbReference type="Proteomes" id="UP000295645">
    <property type="component" value="Unassembled WGS sequence"/>
</dbReference>
<dbReference type="CDD" id="cd02440">
    <property type="entry name" value="AdoMet_MTases"/>
    <property type="match status" value="1"/>
</dbReference>